<gene>
    <name evidence="2" type="ORF">MYF79_21905</name>
</gene>
<dbReference type="Gene3D" id="2.40.128.490">
    <property type="entry name" value="Uncharacterised protein PF14869, DUF4488"/>
    <property type="match status" value="1"/>
</dbReference>
<feature type="region of interest" description="Disordered" evidence="1">
    <location>
        <begin position="208"/>
        <end position="234"/>
    </location>
</feature>
<proteinExistence type="predicted"/>
<evidence type="ECO:0000313" key="3">
    <source>
        <dbReference type="Proteomes" id="UP000830198"/>
    </source>
</evidence>
<evidence type="ECO:0000256" key="1">
    <source>
        <dbReference type="SAM" id="MobiDB-lite"/>
    </source>
</evidence>
<keyword evidence="3" id="KW-1185">Reference proteome</keyword>
<sequence>MKTLTKLFFTLLFTIVTISRVAAQSEVLGAWKSTNGATTSLMLVTPAYFSITVYDTAGFKSTLGGTWSGSSDNTGITTIEFNSADPSQVGKQLEATVDFEGDQLVTALNGNKTTWTRVDNGNSEMSGVWQITGRETNGTMSAMKPGDRKTIKILTGTKFQWIAMNTKTGEFFGTGGGSYTFTNGVYTENIEFFSRDNSRVGASLSFKGSVSGDKWDHSGKSSKGDPIHEEWTRR</sequence>
<dbReference type="EMBL" id="CP095855">
    <property type="protein sequence ID" value="UPK67605.1"/>
    <property type="molecule type" value="Genomic_DNA"/>
</dbReference>
<dbReference type="RefSeq" id="WP_247809975.1">
    <property type="nucleotide sequence ID" value="NZ_CP095855.1"/>
</dbReference>
<protein>
    <submittedName>
        <fullName evidence="2">DUF4488 domain-containing protein</fullName>
    </submittedName>
</protein>
<dbReference type="Proteomes" id="UP000830198">
    <property type="component" value="Chromosome"/>
</dbReference>
<evidence type="ECO:0000313" key="2">
    <source>
        <dbReference type="EMBL" id="UPK67605.1"/>
    </source>
</evidence>
<reference evidence="2 3" key="1">
    <citation type="submission" date="2022-04" db="EMBL/GenBank/DDBJ databases">
        <title>The arsenic-methylating capacity of Chitinophaga filiformis YT5 during chitin decomposition.</title>
        <authorList>
            <person name="Chen G."/>
            <person name="Liang Y."/>
        </authorList>
    </citation>
    <scope>NUCLEOTIDE SEQUENCE [LARGE SCALE GENOMIC DNA]</scope>
    <source>
        <strain evidence="2 3">YT5</strain>
    </source>
</reference>
<accession>A0ABY4HW16</accession>
<name>A0ABY4HW16_CHIFI</name>
<feature type="compositionally biased region" description="Basic and acidic residues" evidence="1">
    <location>
        <begin position="213"/>
        <end position="234"/>
    </location>
</feature>
<organism evidence="2 3">
    <name type="scientific">Chitinophaga filiformis</name>
    <name type="common">Myxococcus filiformis</name>
    <name type="synonym">Flexibacter filiformis</name>
    <dbReference type="NCBI Taxonomy" id="104663"/>
    <lineage>
        <taxon>Bacteria</taxon>
        <taxon>Pseudomonadati</taxon>
        <taxon>Bacteroidota</taxon>
        <taxon>Chitinophagia</taxon>
        <taxon>Chitinophagales</taxon>
        <taxon>Chitinophagaceae</taxon>
        <taxon>Chitinophaga</taxon>
    </lineage>
</organism>